<sequence>MKRPTSLEILEQEAERSASLLGFNETESLERLAAMAGATTAAPWDALTDPLTDRINEIMQEQEATRDLLENRLPQEWLDMVHGRSSLEAALSSSIHGPFPELASLGSTYEMLQDSVDAIRRQALDHVAGSFPFALFDPEAYPDEEYETVEEKQDIKPPEELHSRLIQVRFLPIQLFDAIRQSPEVMHGLEPHQFEELIAELLSRLGFEDIVLTPRSGDGGRDVIATVYTAGVPILMAFECKRYGPDNKIGPETLRTLLGTITHGPTRASKGVLVTTSSFTTGARDFMVAEPTISGRDFAGIVEWLRKTGRR</sequence>
<dbReference type="InterPro" id="IPR011335">
    <property type="entry name" value="Restrct_endonuc-II-like"/>
</dbReference>
<keyword evidence="2" id="KW-0540">Nuclease</keyword>
<dbReference type="InterPro" id="IPR007560">
    <property type="entry name" value="Restrct_endonuc_IV_Mrr"/>
</dbReference>
<dbReference type="GO" id="GO:0003677">
    <property type="term" value="F:DNA binding"/>
    <property type="evidence" value="ECO:0007669"/>
    <property type="project" value="InterPro"/>
</dbReference>
<dbReference type="EMBL" id="JAAIJQ010000094">
    <property type="protein sequence ID" value="NEV64502.1"/>
    <property type="molecule type" value="Genomic_DNA"/>
</dbReference>
<evidence type="ECO:0000259" key="1">
    <source>
        <dbReference type="Pfam" id="PF04471"/>
    </source>
</evidence>
<organism evidence="2 3">
    <name type="scientific">Thiorhodococcus minor</name>
    <dbReference type="NCBI Taxonomy" id="57489"/>
    <lineage>
        <taxon>Bacteria</taxon>
        <taxon>Pseudomonadati</taxon>
        <taxon>Pseudomonadota</taxon>
        <taxon>Gammaproteobacteria</taxon>
        <taxon>Chromatiales</taxon>
        <taxon>Chromatiaceae</taxon>
        <taxon>Thiorhodococcus</taxon>
    </lineage>
</organism>
<keyword evidence="2" id="KW-0255">Endonuclease</keyword>
<evidence type="ECO:0000313" key="3">
    <source>
        <dbReference type="Proteomes" id="UP000483379"/>
    </source>
</evidence>
<dbReference type="Proteomes" id="UP000483379">
    <property type="component" value="Unassembled WGS sequence"/>
</dbReference>
<gene>
    <name evidence="2" type="ORF">G3446_21950</name>
</gene>
<comment type="caution">
    <text evidence="2">The sequence shown here is derived from an EMBL/GenBank/DDBJ whole genome shotgun (WGS) entry which is preliminary data.</text>
</comment>
<dbReference type="GO" id="GO:0015666">
    <property type="term" value="F:restriction endodeoxyribonuclease activity"/>
    <property type="evidence" value="ECO:0007669"/>
    <property type="project" value="TreeGrafter"/>
</dbReference>
<keyword evidence="2" id="KW-0378">Hydrolase</keyword>
<proteinExistence type="predicted"/>
<dbReference type="Gene3D" id="3.40.1350.10">
    <property type="match status" value="1"/>
</dbReference>
<dbReference type="AlphaFoldDB" id="A0A6M0K3Y0"/>
<keyword evidence="3" id="KW-1185">Reference proteome</keyword>
<accession>A0A6M0K3Y0</accession>
<reference evidence="2 3" key="1">
    <citation type="submission" date="2020-02" db="EMBL/GenBank/DDBJ databases">
        <title>Genome sequences of Thiorhodococcus mannitoliphagus and Thiorhodococcus minor, purple sulfur photosynthetic bacteria in the gammaproteobacterial family, Chromatiaceae.</title>
        <authorList>
            <person name="Aviles F.A."/>
            <person name="Meyer T.E."/>
            <person name="Kyndt J.A."/>
        </authorList>
    </citation>
    <scope>NUCLEOTIDE SEQUENCE [LARGE SCALE GENOMIC DNA]</scope>
    <source>
        <strain evidence="2 3">DSM 11518</strain>
    </source>
</reference>
<dbReference type="PANTHER" id="PTHR30015">
    <property type="entry name" value="MRR RESTRICTION SYSTEM PROTEIN"/>
    <property type="match status" value="1"/>
</dbReference>
<dbReference type="InterPro" id="IPR052906">
    <property type="entry name" value="Type_IV_Methyl-Rstrct_Enzyme"/>
</dbReference>
<dbReference type="SUPFAM" id="SSF52980">
    <property type="entry name" value="Restriction endonuclease-like"/>
    <property type="match status" value="1"/>
</dbReference>
<dbReference type="GO" id="GO:0009307">
    <property type="term" value="P:DNA restriction-modification system"/>
    <property type="evidence" value="ECO:0007669"/>
    <property type="project" value="InterPro"/>
</dbReference>
<dbReference type="PANTHER" id="PTHR30015:SF7">
    <property type="entry name" value="TYPE IV METHYL-DIRECTED RESTRICTION ENZYME ECOKMRR"/>
    <property type="match status" value="1"/>
</dbReference>
<dbReference type="InterPro" id="IPR011856">
    <property type="entry name" value="tRNA_endonuc-like_dom_sf"/>
</dbReference>
<feature type="domain" description="Restriction endonuclease type IV Mrr" evidence="1">
    <location>
        <begin position="188"/>
        <end position="294"/>
    </location>
</feature>
<evidence type="ECO:0000313" key="2">
    <source>
        <dbReference type="EMBL" id="NEV64502.1"/>
    </source>
</evidence>
<name>A0A6M0K3Y0_9GAMM</name>
<protein>
    <submittedName>
        <fullName evidence="2">Restriction endonuclease</fullName>
    </submittedName>
</protein>
<dbReference type="Pfam" id="PF04471">
    <property type="entry name" value="Mrr_cat"/>
    <property type="match status" value="1"/>
</dbReference>
<dbReference type="RefSeq" id="WP_164455312.1">
    <property type="nucleotide sequence ID" value="NZ_JAAIJQ010000094.1"/>
</dbReference>